<comment type="caution">
    <text evidence="2">The sequence shown here is derived from an EMBL/GenBank/DDBJ whole genome shotgun (WGS) entry which is preliminary data.</text>
</comment>
<name>A0ABQ5YDT3_9NEIS</name>
<sequence length="177" mass="19517">MSLCRWEYLSQAQRQAVAELRISEAQVEFCGAVEKAIALCQETDPELLRGVAFLSEGRVVGFCLVRRGAMAAPWVPADAVAITGLRMDICAQGKGLGRQALLALSACVLAVWPETARLVLSVDEHNPAGIAAYERAGWVDDGPRYQGRIGMERRMTKWLEAMTKDREQDKHHDAAIH</sequence>
<dbReference type="Gene3D" id="3.40.630.30">
    <property type="match status" value="1"/>
</dbReference>
<protein>
    <submittedName>
        <fullName evidence="2">N-acetyltransferase</fullName>
    </submittedName>
</protein>
<feature type="domain" description="N-acetyltransferase" evidence="1">
    <location>
        <begin position="4"/>
        <end position="160"/>
    </location>
</feature>
<keyword evidence="3" id="KW-1185">Reference proteome</keyword>
<organism evidence="2 3">
    <name type="scientific">Chitinimonas prasina</name>
    <dbReference type="NCBI Taxonomy" id="1434937"/>
    <lineage>
        <taxon>Bacteria</taxon>
        <taxon>Pseudomonadati</taxon>
        <taxon>Pseudomonadota</taxon>
        <taxon>Betaproteobacteria</taxon>
        <taxon>Neisseriales</taxon>
        <taxon>Chitinibacteraceae</taxon>
        <taxon>Chitinimonas</taxon>
    </lineage>
</organism>
<dbReference type="Pfam" id="PF00583">
    <property type="entry name" value="Acetyltransf_1"/>
    <property type="match status" value="1"/>
</dbReference>
<evidence type="ECO:0000259" key="1">
    <source>
        <dbReference type="PROSITE" id="PS51186"/>
    </source>
</evidence>
<gene>
    <name evidence="2" type="ORF">GCM10007907_19170</name>
</gene>
<dbReference type="InterPro" id="IPR016181">
    <property type="entry name" value="Acyl_CoA_acyltransferase"/>
</dbReference>
<dbReference type="Proteomes" id="UP001156706">
    <property type="component" value="Unassembled WGS sequence"/>
</dbReference>
<proteinExistence type="predicted"/>
<reference evidence="3" key="1">
    <citation type="journal article" date="2019" name="Int. J. Syst. Evol. Microbiol.">
        <title>The Global Catalogue of Microorganisms (GCM) 10K type strain sequencing project: providing services to taxonomists for standard genome sequencing and annotation.</title>
        <authorList>
            <consortium name="The Broad Institute Genomics Platform"/>
            <consortium name="The Broad Institute Genome Sequencing Center for Infectious Disease"/>
            <person name="Wu L."/>
            <person name="Ma J."/>
        </authorList>
    </citation>
    <scope>NUCLEOTIDE SEQUENCE [LARGE SCALE GENOMIC DNA]</scope>
    <source>
        <strain evidence="3">NBRC 110044</strain>
    </source>
</reference>
<dbReference type="RefSeq" id="WP_284196238.1">
    <property type="nucleotide sequence ID" value="NZ_BSOG01000002.1"/>
</dbReference>
<dbReference type="SUPFAM" id="SSF55729">
    <property type="entry name" value="Acyl-CoA N-acyltransferases (Nat)"/>
    <property type="match status" value="1"/>
</dbReference>
<dbReference type="PROSITE" id="PS51186">
    <property type="entry name" value="GNAT"/>
    <property type="match status" value="1"/>
</dbReference>
<dbReference type="EMBL" id="BSOG01000002">
    <property type="protein sequence ID" value="GLR13127.1"/>
    <property type="molecule type" value="Genomic_DNA"/>
</dbReference>
<dbReference type="InterPro" id="IPR000182">
    <property type="entry name" value="GNAT_dom"/>
</dbReference>
<evidence type="ECO:0000313" key="3">
    <source>
        <dbReference type="Proteomes" id="UP001156706"/>
    </source>
</evidence>
<accession>A0ABQ5YDT3</accession>
<evidence type="ECO:0000313" key="2">
    <source>
        <dbReference type="EMBL" id="GLR13127.1"/>
    </source>
</evidence>